<dbReference type="EMBL" id="CP089274">
    <property type="protein sequence ID" value="USP73428.1"/>
    <property type="molecule type" value="Genomic_DNA"/>
</dbReference>
<dbReference type="AlphaFoldDB" id="A0A9Q8Z3S4"/>
<evidence type="ECO:0000259" key="2">
    <source>
        <dbReference type="PROSITE" id="PS50181"/>
    </source>
</evidence>
<dbReference type="Proteomes" id="UP001056012">
    <property type="component" value="Chromosome 1"/>
</dbReference>
<gene>
    <name evidence="3" type="ORF">yc1106_00702</name>
</gene>
<dbReference type="VEuPathDB" id="FungiDB:yc1106_00702"/>
<sequence>MDRLQHRHYHHATPVSERARNRASTATPTAATGDKVIAKKRSSLGKAAGGFQSRLLASLRSRRRSENDDHRLAAPANHCPSHSSSSSPFLDALFRLPDELHIYMLRELCVADLLALRRTSRVLNMLVTENAPALVRYWVKHRMGNLHLQLYPAPRPSAIDFPFLLTMRRRHIASLRLTRQLADHLVGEPVEPAACPRQKQLWSSVFERMLPLVFGVGYFLDEHRRLLLERDLGRIRPRSRIGYHVRTTAGIADQERKIVRNLDAPLRLQYFYTYCFIVQVLLRTPACSEDVAFLLILGGIGRVAKLLACPTYSERRRYLAMFRKHMSPHTSKCWRRHWKDAGVVSPALLDDIPCTQIGVTQLDQIWAPLIAQMMEPGSRDFTEQERRRYEELKVSGKFINEVMGYDILQGRAADGGESAADDDDDDEP</sequence>
<evidence type="ECO:0000313" key="3">
    <source>
        <dbReference type="EMBL" id="USP73428.1"/>
    </source>
</evidence>
<accession>A0A9Q8Z3S4</accession>
<dbReference type="InterPro" id="IPR001810">
    <property type="entry name" value="F-box_dom"/>
</dbReference>
<feature type="region of interest" description="Disordered" evidence="1">
    <location>
        <begin position="1"/>
        <end position="31"/>
    </location>
</feature>
<name>A0A9Q8Z3S4_CURCL</name>
<reference evidence="3" key="1">
    <citation type="submission" date="2021-12" db="EMBL/GenBank/DDBJ databases">
        <title>Curvularia clavata genome.</title>
        <authorList>
            <person name="Cao Y."/>
        </authorList>
    </citation>
    <scope>NUCLEOTIDE SEQUENCE</scope>
    <source>
        <strain evidence="3">Yc1106</strain>
    </source>
</reference>
<evidence type="ECO:0000256" key="1">
    <source>
        <dbReference type="SAM" id="MobiDB-lite"/>
    </source>
</evidence>
<organism evidence="3 4">
    <name type="scientific">Curvularia clavata</name>
    <dbReference type="NCBI Taxonomy" id="95742"/>
    <lineage>
        <taxon>Eukaryota</taxon>
        <taxon>Fungi</taxon>
        <taxon>Dikarya</taxon>
        <taxon>Ascomycota</taxon>
        <taxon>Pezizomycotina</taxon>
        <taxon>Dothideomycetes</taxon>
        <taxon>Pleosporomycetidae</taxon>
        <taxon>Pleosporales</taxon>
        <taxon>Pleosporineae</taxon>
        <taxon>Pleosporaceae</taxon>
        <taxon>Curvularia</taxon>
    </lineage>
</organism>
<dbReference type="OrthoDB" id="5396937at2759"/>
<feature type="region of interest" description="Disordered" evidence="1">
    <location>
        <begin position="62"/>
        <end position="86"/>
    </location>
</feature>
<feature type="domain" description="F-box" evidence="2">
    <location>
        <begin position="90"/>
        <end position="141"/>
    </location>
</feature>
<dbReference type="PROSITE" id="PS50181">
    <property type="entry name" value="FBOX"/>
    <property type="match status" value="1"/>
</dbReference>
<evidence type="ECO:0000313" key="4">
    <source>
        <dbReference type="Proteomes" id="UP001056012"/>
    </source>
</evidence>
<protein>
    <recommendedName>
        <fullName evidence="2">F-box domain-containing protein</fullName>
    </recommendedName>
</protein>
<keyword evidence="4" id="KW-1185">Reference proteome</keyword>
<proteinExistence type="predicted"/>
<feature type="compositionally biased region" description="Basic residues" evidence="1">
    <location>
        <begin position="1"/>
        <end position="11"/>
    </location>
</feature>